<dbReference type="EMBL" id="AHJE01000010">
    <property type="protein sequence ID" value="EHP44338.1"/>
    <property type="molecule type" value="Genomic_DNA"/>
</dbReference>
<dbReference type="PATRIC" id="fig|1127483.3.peg.749"/>
<feature type="signal peptide" evidence="1">
    <location>
        <begin position="1"/>
        <end position="26"/>
    </location>
</feature>
<keyword evidence="1" id="KW-0732">Signal</keyword>
<comment type="caution">
    <text evidence="2">The sequence shown here is derived from an EMBL/GenBank/DDBJ whole genome shotgun (WGS) entry which is preliminary data.</text>
</comment>
<evidence type="ECO:0000256" key="1">
    <source>
        <dbReference type="SAM" id="SignalP"/>
    </source>
</evidence>
<evidence type="ECO:0000313" key="3">
    <source>
        <dbReference type="Proteomes" id="UP000005808"/>
    </source>
</evidence>
<proteinExistence type="predicted"/>
<reference evidence="2 3" key="1">
    <citation type="journal article" date="2012" name="J. Bacteriol.">
        <title>De Novo Genome Project of Cupriavidus basilensis OR16.</title>
        <authorList>
            <person name="Cserhati M."/>
            <person name="Kriszt B."/>
            <person name="Szoboszlay S."/>
            <person name="Toth A."/>
            <person name="Szabo I."/>
            <person name="Tancsics A."/>
            <person name="Nagy I."/>
            <person name="Horvath B."/>
            <person name="Nagy I."/>
            <person name="Kukolya J."/>
        </authorList>
    </citation>
    <scope>NUCLEOTIDE SEQUENCE [LARGE SCALE GENOMIC DNA]</scope>
    <source>
        <strain evidence="2 3">OR16</strain>
    </source>
</reference>
<dbReference type="RefSeq" id="WP_006156558.1">
    <property type="nucleotide sequence ID" value="NZ_AHJE01000010.1"/>
</dbReference>
<accession>H1RZJ6</accession>
<name>H1RZJ6_9BURK</name>
<sequence length="223" mass="23372">MRLSRFATRSAILSICLACASAGVIAAAAPPAPTPDQVTAAIQQAEAERLKQLAQTDPAAAERARSPYVAGIMASIKAHTVKGCLPASDGEIVCIVGVKAGRRDGYRALAFGANPEPWVLVRREEPAISGPDAEQATASMREFARGLLKNPADAEEAAELTAMATSLVVKQLDECRLSSESGNVRCAAVISTAGKPDQRVSGFAFALEAGGWRFVPREPDRGQ</sequence>
<protein>
    <submittedName>
        <fullName evidence="2">Uncharacterized protein</fullName>
    </submittedName>
</protein>
<dbReference type="OrthoDB" id="8970629at2"/>
<dbReference type="Proteomes" id="UP000005808">
    <property type="component" value="Unassembled WGS sequence"/>
</dbReference>
<dbReference type="AlphaFoldDB" id="H1RZJ6"/>
<feature type="chain" id="PRO_5003553384" evidence="1">
    <location>
        <begin position="27"/>
        <end position="223"/>
    </location>
</feature>
<evidence type="ECO:0000313" key="2">
    <source>
        <dbReference type="EMBL" id="EHP44338.1"/>
    </source>
</evidence>
<gene>
    <name evidence="2" type="ORF">OR16_03687</name>
</gene>
<organism evidence="2 3">
    <name type="scientific">Cupriavidus basilensis OR16</name>
    <dbReference type="NCBI Taxonomy" id="1127483"/>
    <lineage>
        <taxon>Bacteria</taxon>
        <taxon>Pseudomonadati</taxon>
        <taxon>Pseudomonadota</taxon>
        <taxon>Betaproteobacteria</taxon>
        <taxon>Burkholderiales</taxon>
        <taxon>Burkholderiaceae</taxon>
        <taxon>Cupriavidus</taxon>
    </lineage>
</organism>